<keyword evidence="5" id="KW-0406">Ion transport</keyword>
<evidence type="ECO:0000256" key="6">
    <source>
        <dbReference type="SAM" id="Coils"/>
    </source>
</evidence>
<comment type="caution">
    <text evidence="9">The sequence shown here is derived from an EMBL/GenBank/DDBJ whole genome shotgun (WGS) entry which is preliminary data.</text>
</comment>
<comment type="function">
    <text evidence="1">Catalytic subunit of the peripheral V1 complex of vacuolar ATPase (V-ATPase). V-ATPase is responsible for acidifying a variety of intracellular compartments in eukaryotic cells.</text>
</comment>
<gene>
    <name evidence="9" type="ORF">D5086_0000017740</name>
</gene>
<dbReference type="Pfam" id="PF00085">
    <property type="entry name" value="Thioredoxin"/>
    <property type="match status" value="1"/>
</dbReference>
<sequence length="330" mass="37789">MFTTTTLLFLSTVFRLTLHNEDIAKALSLLEDKPILHGAILTTNQDFESLKTFNNKNLRKPPLTDDKMCKLLAPEYTAAATMIKGEAILAKVDATVETMLAEKYNILAFPSSYFFVDGVRMDNHYLERTRLPWRTLIRWSNAIAIEVKTWMAFEVSMNNMRKKFLVDENELKEAQAKYDEDRQRWQEERKDLTASQSKSEVQARFHFSSLFCTALEISRSMEANRGQNGIQLLLAAEQEAQHIVNAARNEKMARLKQAKEEAGKEIAEFRAQMESEFQRKLAESSGDSGANVKRLEQETEAKIGHLKKEAARISHDVVQMLLKHVTTVKN</sequence>
<dbReference type="PANTHER" id="PTHR12713:SF11">
    <property type="entry name" value="V-TYPE PROTON ATPASE SUBUNIT G"/>
    <property type="match status" value="1"/>
</dbReference>
<evidence type="ECO:0000313" key="9">
    <source>
        <dbReference type="EMBL" id="TKS16943.1"/>
    </source>
</evidence>
<accession>A0A4U5QZX1</accession>
<protein>
    <submittedName>
        <fullName evidence="9">Vacuolar ATP synthase subunit G 2 family protein</fullName>
    </submittedName>
</protein>
<dbReference type="Pfam" id="PF03179">
    <property type="entry name" value="V-ATPase_G"/>
    <property type="match status" value="1"/>
</dbReference>
<keyword evidence="3" id="KW-0813">Transport</keyword>
<comment type="similarity">
    <text evidence="2">Belongs to the V-ATPase G subunit family.</text>
</comment>
<dbReference type="InterPro" id="IPR013766">
    <property type="entry name" value="Thioredoxin_domain"/>
</dbReference>
<reference evidence="9" key="1">
    <citation type="submission" date="2018-10" db="EMBL/GenBank/DDBJ databases">
        <title>Population genomic analysis revealed the cold adaptation of white poplar.</title>
        <authorList>
            <person name="Liu Y.-J."/>
        </authorList>
    </citation>
    <scope>NUCLEOTIDE SEQUENCE [LARGE SCALE GENOMIC DNA]</scope>
    <source>
        <strain evidence="9">PAL-ZL1</strain>
    </source>
</reference>
<dbReference type="GO" id="GO:0000221">
    <property type="term" value="C:vacuolar proton-transporting V-type ATPase, V1 domain"/>
    <property type="evidence" value="ECO:0007669"/>
    <property type="project" value="TreeGrafter"/>
</dbReference>
<feature type="domain" description="Thioredoxin" evidence="8">
    <location>
        <begin position="69"/>
        <end position="123"/>
    </location>
</feature>
<feature type="chain" id="PRO_5020336704" evidence="7">
    <location>
        <begin position="20"/>
        <end position="330"/>
    </location>
</feature>
<dbReference type="PANTHER" id="PTHR12713">
    <property type="entry name" value="VACUOLAR ATP SYNTHASE SUBUNIT G"/>
    <property type="match status" value="1"/>
</dbReference>
<evidence type="ECO:0000256" key="2">
    <source>
        <dbReference type="ARBA" id="ARBA00010066"/>
    </source>
</evidence>
<dbReference type="Gene3D" id="3.40.30.10">
    <property type="entry name" value="Glutaredoxin"/>
    <property type="match status" value="1"/>
</dbReference>
<dbReference type="SUPFAM" id="SSF52833">
    <property type="entry name" value="Thioredoxin-like"/>
    <property type="match status" value="1"/>
</dbReference>
<feature type="coiled-coil region" evidence="6">
    <location>
        <begin position="157"/>
        <end position="191"/>
    </location>
</feature>
<evidence type="ECO:0000256" key="7">
    <source>
        <dbReference type="SAM" id="SignalP"/>
    </source>
</evidence>
<dbReference type="NCBIfam" id="TIGR01147">
    <property type="entry name" value="V_ATP_synt_G"/>
    <property type="match status" value="1"/>
</dbReference>
<dbReference type="InterPro" id="IPR005124">
    <property type="entry name" value="V-ATPase_G"/>
</dbReference>
<keyword evidence="7" id="KW-0732">Signal</keyword>
<dbReference type="Gene3D" id="1.20.5.2950">
    <property type="match status" value="1"/>
</dbReference>
<evidence type="ECO:0000256" key="1">
    <source>
        <dbReference type="ARBA" id="ARBA00003847"/>
    </source>
</evidence>
<keyword evidence="6" id="KW-0175">Coiled coil</keyword>
<dbReference type="AlphaFoldDB" id="A0A4U5QZX1"/>
<dbReference type="FunFam" id="1.20.5.2950:FF:000001">
    <property type="entry name" value="V-type proton ATPase subunit G"/>
    <property type="match status" value="1"/>
</dbReference>
<organism evidence="9">
    <name type="scientific">Populus alba</name>
    <name type="common">White poplar</name>
    <dbReference type="NCBI Taxonomy" id="43335"/>
    <lineage>
        <taxon>Eukaryota</taxon>
        <taxon>Viridiplantae</taxon>
        <taxon>Streptophyta</taxon>
        <taxon>Embryophyta</taxon>
        <taxon>Tracheophyta</taxon>
        <taxon>Spermatophyta</taxon>
        <taxon>Magnoliopsida</taxon>
        <taxon>eudicotyledons</taxon>
        <taxon>Gunneridae</taxon>
        <taxon>Pentapetalae</taxon>
        <taxon>rosids</taxon>
        <taxon>fabids</taxon>
        <taxon>Malpighiales</taxon>
        <taxon>Salicaceae</taxon>
        <taxon>Saliceae</taxon>
        <taxon>Populus</taxon>
    </lineage>
</organism>
<evidence type="ECO:0000259" key="8">
    <source>
        <dbReference type="Pfam" id="PF00085"/>
    </source>
</evidence>
<evidence type="ECO:0000256" key="3">
    <source>
        <dbReference type="ARBA" id="ARBA00022448"/>
    </source>
</evidence>
<evidence type="ECO:0000256" key="5">
    <source>
        <dbReference type="ARBA" id="ARBA00023065"/>
    </source>
</evidence>
<evidence type="ECO:0000256" key="4">
    <source>
        <dbReference type="ARBA" id="ARBA00022781"/>
    </source>
</evidence>
<dbReference type="EMBL" id="RCHU01000045">
    <property type="protein sequence ID" value="TKS16943.1"/>
    <property type="molecule type" value="Genomic_DNA"/>
</dbReference>
<dbReference type="GO" id="GO:0046961">
    <property type="term" value="F:proton-transporting ATPase activity, rotational mechanism"/>
    <property type="evidence" value="ECO:0007669"/>
    <property type="project" value="InterPro"/>
</dbReference>
<dbReference type="STRING" id="43335.A0A4U5QZX1"/>
<proteinExistence type="inferred from homology"/>
<feature type="signal peptide" evidence="7">
    <location>
        <begin position="1"/>
        <end position="19"/>
    </location>
</feature>
<keyword evidence="4" id="KW-0375">Hydrogen ion transport</keyword>
<dbReference type="GO" id="GO:0016887">
    <property type="term" value="F:ATP hydrolysis activity"/>
    <property type="evidence" value="ECO:0007669"/>
    <property type="project" value="TreeGrafter"/>
</dbReference>
<dbReference type="InterPro" id="IPR036249">
    <property type="entry name" value="Thioredoxin-like_sf"/>
</dbReference>
<name>A0A4U5QZX1_POPAL</name>
<feature type="coiled-coil region" evidence="6">
    <location>
        <begin position="245"/>
        <end position="272"/>
    </location>
</feature>